<dbReference type="InterPro" id="IPR001870">
    <property type="entry name" value="B30.2/SPRY"/>
</dbReference>
<feature type="domain" description="Helicase ATP-binding" evidence="13">
    <location>
        <begin position="250"/>
        <end position="422"/>
    </location>
</feature>
<comment type="domain">
    <text evidence="11">The helicase domain is involved in the stimulation of RELA transcriptional activity.</text>
</comment>
<dbReference type="InterPro" id="IPR003877">
    <property type="entry name" value="SPRY_dom"/>
</dbReference>
<evidence type="ECO:0000256" key="7">
    <source>
        <dbReference type="ARBA" id="ARBA00022840"/>
    </source>
</evidence>
<dbReference type="CDD" id="cd18787">
    <property type="entry name" value="SF2_C_DEAD"/>
    <property type="match status" value="1"/>
</dbReference>
<dbReference type="Gene3D" id="2.60.120.920">
    <property type="match status" value="1"/>
</dbReference>
<comment type="similarity">
    <text evidence="1">Belongs to the DEAD box helicase family. DDX1 subfamily.</text>
</comment>
<dbReference type="RefSeq" id="XP_011500025.1">
    <property type="nucleotide sequence ID" value="XM_011501723.1"/>
</dbReference>
<evidence type="ECO:0000259" key="14">
    <source>
        <dbReference type="PROSITE" id="PS51194"/>
    </source>
</evidence>
<dbReference type="PROSITE" id="PS51194">
    <property type="entry name" value="HELICASE_CTER"/>
    <property type="match status" value="1"/>
</dbReference>
<evidence type="ECO:0000256" key="9">
    <source>
        <dbReference type="ARBA" id="ARBA00047984"/>
    </source>
</evidence>
<dbReference type="PANTHER" id="PTHR24031">
    <property type="entry name" value="RNA HELICASE"/>
    <property type="match status" value="1"/>
</dbReference>
<evidence type="ECO:0000256" key="10">
    <source>
        <dbReference type="PROSITE-ProRule" id="PRU00552"/>
    </source>
</evidence>
<name>A0AAJ7DXH7_9HYME</name>
<comment type="catalytic activity">
    <reaction evidence="9 11">
        <text>ATP + H2O = ADP + phosphate + H(+)</text>
        <dbReference type="Rhea" id="RHEA:13065"/>
        <dbReference type="ChEBI" id="CHEBI:15377"/>
        <dbReference type="ChEBI" id="CHEBI:15378"/>
        <dbReference type="ChEBI" id="CHEBI:30616"/>
        <dbReference type="ChEBI" id="CHEBI:43474"/>
        <dbReference type="ChEBI" id="CHEBI:456216"/>
        <dbReference type="EC" id="3.6.4.13"/>
    </reaction>
</comment>
<dbReference type="GO" id="GO:0003724">
    <property type="term" value="F:RNA helicase activity"/>
    <property type="evidence" value="ECO:0007669"/>
    <property type="project" value="UniProtKB-EC"/>
</dbReference>
<evidence type="ECO:0000259" key="13">
    <source>
        <dbReference type="PROSITE" id="PS51192"/>
    </source>
</evidence>
<dbReference type="AlphaFoldDB" id="A0AAJ7DXH7"/>
<dbReference type="SMART" id="SM00490">
    <property type="entry name" value="HELICc"/>
    <property type="match status" value="1"/>
</dbReference>
<dbReference type="GO" id="GO:0004527">
    <property type="term" value="F:exonuclease activity"/>
    <property type="evidence" value="ECO:0007669"/>
    <property type="project" value="UniProtKB-KW"/>
</dbReference>
<dbReference type="InterPro" id="IPR013320">
    <property type="entry name" value="ConA-like_dom_sf"/>
</dbReference>
<reference evidence="17" key="1">
    <citation type="submission" date="2025-08" db="UniProtKB">
        <authorList>
            <consortium name="RefSeq"/>
        </authorList>
    </citation>
    <scope>IDENTIFICATION</scope>
</reference>
<dbReference type="Pfam" id="PF00622">
    <property type="entry name" value="SPRY"/>
    <property type="match status" value="1"/>
</dbReference>
<gene>
    <name evidence="17" type="primary">LOC105363915</name>
</gene>
<dbReference type="KEGG" id="csol:105363915"/>
<dbReference type="CDD" id="cd12873">
    <property type="entry name" value="SPRY_DDX1"/>
    <property type="match status" value="1"/>
</dbReference>
<dbReference type="Pfam" id="PF00270">
    <property type="entry name" value="DEAD"/>
    <property type="match status" value="2"/>
</dbReference>
<dbReference type="GeneID" id="105363915"/>
<dbReference type="SUPFAM" id="SSF49899">
    <property type="entry name" value="Concanavalin A-like lectins/glucanases"/>
    <property type="match status" value="1"/>
</dbReference>
<evidence type="ECO:0000313" key="17">
    <source>
        <dbReference type="RefSeq" id="XP_011500025.1"/>
    </source>
</evidence>
<keyword evidence="4 11" id="KW-0378">Hydrolase</keyword>
<keyword evidence="5 11" id="KW-0347">Helicase</keyword>
<dbReference type="CTD" id="1653"/>
<feature type="domain" description="Helicase C-terminal" evidence="14">
    <location>
        <begin position="476"/>
        <end position="669"/>
    </location>
</feature>
<keyword evidence="3 11" id="KW-0547">Nucleotide-binding</keyword>
<evidence type="ECO:0000256" key="8">
    <source>
        <dbReference type="ARBA" id="ARBA00022884"/>
    </source>
</evidence>
<dbReference type="InterPro" id="IPR043136">
    <property type="entry name" value="B30.2/SPRY_sf"/>
</dbReference>
<dbReference type="Pfam" id="PF00271">
    <property type="entry name" value="Helicase_C"/>
    <property type="match status" value="1"/>
</dbReference>
<dbReference type="InterPro" id="IPR001650">
    <property type="entry name" value="Helicase_C-like"/>
</dbReference>
<keyword evidence="7 11" id="KW-0067">ATP-binding</keyword>
<dbReference type="InterPro" id="IPR014014">
    <property type="entry name" value="RNA_helicase_DEAD_Q_motif"/>
</dbReference>
<proteinExistence type="inferred from homology"/>
<evidence type="ECO:0000256" key="2">
    <source>
        <dbReference type="ARBA" id="ARBA00022722"/>
    </source>
</evidence>
<feature type="domain" description="B30.2/SPRY" evidence="12">
    <location>
        <begin position="55"/>
        <end position="241"/>
    </location>
</feature>
<evidence type="ECO:0000313" key="16">
    <source>
        <dbReference type="Proteomes" id="UP000695007"/>
    </source>
</evidence>
<comment type="function">
    <text evidence="11">RNA helicase.</text>
</comment>
<evidence type="ECO:0000256" key="1">
    <source>
        <dbReference type="ARBA" id="ARBA00008765"/>
    </source>
</evidence>
<dbReference type="FunFam" id="3.40.50.300:FF:000652">
    <property type="entry name" value="ATP-dependent RNA helicase DDX1"/>
    <property type="match status" value="1"/>
</dbReference>
<dbReference type="SUPFAM" id="SSF52540">
    <property type="entry name" value="P-loop containing nucleoside triphosphate hydrolases"/>
    <property type="match status" value="2"/>
</dbReference>
<dbReference type="PROSITE" id="PS51192">
    <property type="entry name" value="HELICASE_ATP_BIND_1"/>
    <property type="match status" value="1"/>
</dbReference>
<dbReference type="PROSITE" id="PS50188">
    <property type="entry name" value="B302_SPRY"/>
    <property type="match status" value="1"/>
</dbReference>
<sequence length="722" mass="81164">MAAFEEMGVLPEITRALDEMEWVLPTDVQAEAIPLILGGGDVLMAAETGNGKTGAFCIPVLQLVLETLKNKQLPKLTDEISSTWILNGSDSTNACYIIGNGLLCHSQHQKEWHGCRANKGIQGSGKYYYEIIVKSEGLCRVGWSTPQAALNLGTDIFGWGYGGTGKKSNGNKFIEYGESFSIHDAISCTIDLDNGEISFWKNGVDLGTAFYLNSKEKLETFLPAVVMKNVKISINFGTQPFKYPLSSDYVAICNASENYVVNSSLNKSETVSTAKQIKNGPLAIIIEPNLELAEQTYNQIEKFKKYIKNPEIKNLLLVGGESIKVHKTALNHGVDIVVGTPGRLEALVENGYLSLNQCKYFILDEADGLLKQNYENLINKLHRLMINVRSDETRLQMVVCSASLHAIEVKNMAERLMHFPVWIDLRGEDVIPETVHHVVVIVDPRKDNLWQKLRRHITTDGVHNNDNIENGNTAEALSEAVKILKGEYCLRAIKEHKMDSAMIFCRTKLDCDNLESYLNLTGDKELTCVCLHSDRKPIERKNNLNRFKQKEVKFLICTDVAARGLDVINLPFIINITLPDDKTNYLHRIGRVGRAERMGLAISLVANVPEKVWYHGNWCLSRGRNCNQTNLLNQRGCCIWYNEQRLLADIEDHLNITIQQIENDIKVPINDFDGKVTYGEKQIGAVSNYEHHVEEMAPIATTLATLESQAQIIYLRRRQTIR</sequence>
<keyword evidence="6" id="KW-0269">Exonuclease</keyword>
<dbReference type="Proteomes" id="UP000695007">
    <property type="component" value="Unplaced"/>
</dbReference>
<dbReference type="Gene3D" id="3.40.50.300">
    <property type="entry name" value="P-loop containing nucleotide triphosphate hydrolases"/>
    <property type="match status" value="3"/>
</dbReference>
<dbReference type="InterPro" id="IPR014001">
    <property type="entry name" value="Helicase_ATP-bd"/>
</dbReference>
<evidence type="ECO:0000256" key="6">
    <source>
        <dbReference type="ARBA" id="ARBA00022839"/>
    </source>
</evidence>
<dbReference type="GO" id="GO:0003723">
    <property type="term" value="F:RNA binding"/>
    <property type="evidence" value="ECO:0007669"/>
    <property type="project" value="UniProtKB-UniRule"/>
</dbReference>
<dbReference type="SMART" id="SM00487">
    <property type="entry name" value="DEXDc"/>
    <property type="match status" value="1"/>
</dbReference>
<dbReference type="EC" id="3.6.4.13" evidence="11"/>
<dbReference type="InterPro" id="IPR027417">
    <property type="entry name" value="P-loop_NTPase"/>
</dbReference>
<evidence type="ECO:0000256" key="5">
    <source>
        <dbReference type="ARBA" id="ARBA00022806"/>
    </source>
</evidence>
<dbReference type="PROSITE" id="PS51195">
    <property type="entry name" value="Q_MOTIF"/>
    <property type="match status" value="1"/>
</dbReference>
<dbReference type="GO" id="GO:0005524">
    <property type="term" value="F:ATP binding"/>
    <property type="evidence" value="ECO:0007669"/>
    <property type="project" value="UniProtKB-UniRule"/>
</dbReference>
<evidence type="ECO:0000259" key="15">
    <source>
        <dbReference type="PROSITE" id="PS51195"/>
    </source>
</evidence>
<evidence type="ECO:0000259" key="12">
    <source>
        <dbReference type="PROSITE" id="PS50188"/>
    </source>
</evidence>
<dbReference type="SMART" id="SM00449">
    <property type="entry name" value="SPRY"/>
    <property type="match status" value="1"/>
</dbReference>
<keyword evidence="2" id="KW-0540">Nuclease</keyword>
<keyword evidence="8 11" id="KW-0694">RNA-binding</keyword>
<evidence type="ECO:0000256" key="3">
    <source>
        <dbReference type="ARBA" id="ARBA00022741"/>
    </source>
</evidence>
<organism evidence="16 17">
    <name type="scientific">Ceratosolen solmsi marchali</name>
    <dbReference type="NCBI Taxonomy" id="326594"/>
    <lineage>
        <taxon>Eukaryota</taxon>
        <taxon>Metazoa</taxon>
        <taxon>Ecdysozoa</taxon>
        <taxon>Arthropoda</taxon>
        <taxon>Hexapoda</taxon>
        <taxon>Insecta</taxon>
        <taxon>Pterygota</taxon>
        <taxon>Neoptera</taxon>
        <taxon>Endopterygota</taxon>
        <taxon>Hymenoptera</taxon>
        <taxon>Apocrita</taxon>
        <taxon>Proctotrupomorpha</taxon>
        <taxon>Chalcidoidea</taxon>
        <taxon>Agaonidae</taxon>
        <taxon>Agaoninae</taxon>
        <taxon>Ceratosolen</taxon>
    </lineage>
</organism>
<evidence type="ECO:0000256" key="4">
    <source>
        <dbReference type="ARBA" id="ARBA00022801"/>
    </source>
</evidence>
<feature type="short sequence motif" description="Q motif" evidence="10">
    <location>
        <begin position="2"/>
        <end position="30"/>
    </location>
</feature>
<keyword evidence="16" id="KW-1185">Reference proteome</keyword>
<dbReference type="InterPro" id="IPR011545">
    <property type="entry name" value="DEAD/DEAH_box_helicase_dom"/>
</dbReference>
<protein>
    <recommendedName>
        <fullName evidence="11">ATP-dependent RNA helicase</fullName>
        <ecNumber evidence="11">3.6.4.13</ecNumber>
    </recommendedName>
</protein>
<evidence type="ECO:0000256" key="11">
    <source>
        <dbReference type="RuleBase" id="RU365068"/>
    </source>
</evidence>
<dbReference type="FunFam" id="3.40.50.300:FF:000708">
    <property type="entry name" value="ATP-dependent RNA helicase DDX1"/>
    <property type="match status" value="1"/>
</dbReference>
<feature type="domain" description="DEAD-box RNA helicase Q" evidence="15">
    <location>
        <begin position="2"/>
        <end position="30"/>
    </location>
</feature>
<accession>A0AAJ7DXH7</accession>